<feature type="transmembrane region" description="Helical" evidence="1">
    <location>
        <begin position="135"/>
        <end position="156"/>
    </location>
</feature>
<evidence type="ECO:0000313" key="4">
    <source>
        <dbReference type="EMBL" id="SFK90722.1"/>
    </source>
</evidence>
<dbReference type="EMBL" id="FOKJ01000037">
    <property type="protein sequence ID" value="SFB35656.1"/>
    <property type="molecule type" value="Genomic_DNA"/>
</dbReference>
<reference evidence="3 5" key="1">
    <citation type="submission" date="2016-10" db="EMBL/GenBank/DDBJ databases">
        <authorList>
            <person name="Varghese N."/>
            <person name="Submissions S."/>
        </authorList>
    </citation>
    <scope>NUCLEOTIDE SEQUENCE [LARGE SCALE GENOMIC DNA]</scope>
    <source>
        <strain evidence="3 5">DSM 282</strain>
    </source>
</reference>
<dbReference type="PANTHER" id="PTHR42208">
    <property type="entry name" value="HEAVY METAL TRANSPORTER-RELATED"/>
    <property type="match status" value="1"/>
</dbReference>
<dbReference type="Proteomes" id="UP000198861">
    <property type="component" value="Unassembled WGS sequence"/>
</dbReference>
<evidence type="ECO:0000256" key="1">
    <source>
        <dbReference type="SAM" id="Phobius"/>
    </source>
</evidence>
<feature type="transmembrane region" description="Helical" evidence="1">
    <location>
        <begin position="12"/>
        <end position="37"/>
    </location>
</feature>
<dbReference type="InterPro" id="IPR039447">
    <property type="entry name" value="UreH-like_TM_dom"/>
</dbReference>
<organism evidence="4 6">
    <name type="scientific">Azotobacter beijerinckii</name>
    <dbReference type="NCBI Taxonomy" id="170623"/>
    <lineage>
        <taxon>Bacteria</taxon>
        <taxon>Pseudomonadati</taxon>
        <taxon>Pseudomonadota</taxon>
        <taxon>Gammaproteobacteria</taxon>
        <taxon>Pseudomonadales</taxon>
        <taxon>Pseudomonadaceae</taxon>
        <taxon>Azotobacter</taxon>
    </lineage>
</organism>
<sequence>MPELLPLLVSATILGLLGGGHCLGMCGGLMGALTLAIPPEQRSRRLRLLLAYNLGRTLSYATAGLLIGLGGWAVANSPAASALRIVAALLLIAMGLYLAGWWSGLTRLEAVGQGLWRHLQPVASRLLPVDSLPRALLLGALWGWLPCGLVYSTLLWAASQGNALDSALLMLAFGLGTWPLLLATGLAAERLAAWLRRRHVRIAGGLLVILFGFWTLPGPHQAWLKGHHRHGATHPTPAPSPHFSPADDNRQPWLIQIKMLSDSILLDSPPQSAHTGIPLCLLRSNGIPT</sequence>
<accession>A0A1I4DB42</accession>
<dbReference type="EMBL" id="FOSX01000033">
    <property type="protein sequence ID" value="SFK90722.1"/>
    <property type="molecule type" value="Genomic_DNA"/>
</dbReference>
<dbReference type="AlphaFoldDB" id="A0A1I4DB42"/>
<dbReference type="PANTHER" id="PTHR42208:SF1">
    <property type="entry name" value="HEAVY METAL TRANSPORTER"/>
    <property type="match status" value="1"/>
</dbReference>
<gene>
    <name evidence="3" type="ORF">SAMN04244571_02383</name>
    <name evidence="4" type="ORF">SAMN04244574_02331</name>
</gene>
<reference evidence="4 6" key="2">
    <citation type="submission" date="2016-10" db="EMBL/GenBank/DDBJ databases">
        <authorList>
            <person name="de Groot N.N."/>
        </authorList>
    </citation>
    <scope>NUCLEOTIDE SEQUENCE [LARGE SCALE GENOMIC DNA]</scope>
    <source>
        <strain evidence="4 6">DSM 381</strain>
    </source>
</reference>
<feature type="domain" description="Urease accessory protein UreH-like transmembrane" evidence="2">
    <location>
        <begin position="11"/>
        <end position="213"/>
    </location>
</feature>
<feature type="transmembrane region" description="Helical" evidence="1">
    <location>
        <begin position="168"/>
        <end position="188"/>
    </location>
</feature>
<evidence type="ECO:0000313" key="3">
    <source>
        <dbReference type="EMBL" id="SFB35656.1"/>
    </source>
</evidence>
<dbReference type="Pfam" id="PF13386">
    <property type="entry name" value="DsbD_2"/>
    <property type="match status" value="1"/>
</dbReference>
<feature type="transmembrane region" description="Helical" evidence="1">
    <location>
        <begin position="81"/>
        <end position="99"/>
    </location>
</feature>
<keyword evidence="1" id="KW-0472">Membrane</keyword>
<evidence type="ECO:0000259" key="2">
    <source>
        <dbReference type="Pfam" id="PF13386"/>
    </source>
</evidence>
<evidence type="ECO:0000313" key="5">
    <source>
        <dbReference type="Proteomes" id="UP000198861"/>
    </source>
</evidence>
<dbReference type="Proteomes" id="UP000199579">
    <property type="component" value="Unassembled WGS sequence"/>
</dbReference>
<name>A0A1I4DB42_9GAMM</name>
<protein>
    <recommendedName>
        <fullName evidence="2">Urease accessory protein UreH-like transmembrane domain-containing protein</fullName>
    </recommendedName>
</protein>
<feature type="transmembrane region" description="Helical" evidence="1">
    <location>
        <begin position="58"/>
        <end position="75"/>
    </location>
</feature>
<proteinExistence type="predicted"/>
<evidence type="ECO:0000313" key="6">
    <source>
        <dbReference type="Proteomes" id="UP000199579"/>
    </source>
</evidence>
<feature type="transmembrane region" description="Helical" evidence="1">
    <location>
        <begin position="200"/>
        <end position="216"/>
    </location>
</feature>
<keyword evidence="1" id="KW-1133">Transmembrane helix</keyword>
<keyword evidence="1" id="KW-0812">Transmembrane</keyword>
<keyword evidence="5" id="KW-1185">Reference proteome</keyword>